<keyword evidence="3" id="KW-1185">Reference proteome</keyword>
<dbReference type="Proteomes" id="UP000064189">
    <property type="component" value="Unassembled WGS sequence"/>
</dbReference>
<organism evidence="2 3">
    <name type="scientific">Peribacillus simplex</name>
    <dbReference type="NCBI Taxonomy" id="1478"/>
    <lineage>
        <taxon>Bacteria</taxon>
        <taxon>Bacillati</taxon>
        <taxon>Bacillota</taxon>
        <taxon>Bacilli</taxon>
        <taxon>Bacillales</taxon>
        <taxon>Bacillaceae</taxon>
        <taxon>Peribacillus</taxon>
    </lineage>
</organism>
<dbReference type="RefSeq" id="WP_061140314.1">
    <property type="nucleotide sequence ID" value="NZ_LNNH01000003.1"/>
</dbReference>
<gene>
    <name evidence="2" type="ORF">AS888_12085</name>
</gene>
<dbReference type="EMBL" id="LNNH01000003">
    <property type="protein sequence ID" value="KWW22565.1"/>
    <property type="molecule type" value="Genomic_DNA"/>
</dbReference>
<comment type="caution">
    <text evidence="2">The sequence shown here is derived from an EMBL/GenBank/DDBJ whole genome shotgun (WGS) entry which is preliminary data.</text>
</comment>
<dbReference type="AlphaFoldDB" id="A0A109N328"/>
<protein>
    <recommendedName>
        <fullName evidence="4">DUF2680 domain-containing protein</fullName>
    </recommendedName>
</protein>
<accession>A0A109N328</accession>
<feature type="chain" id="PRO_5007139549" description="DUF2680 domain-containing protein" evidence="1">
    <location>
        <begin position="24"/>
        <end position="106"/>
    </location>
</feature>
<name>A0A109N328_9BACI</name>
<keyword evidence="1" id="KW-0732">Signal</keyword>
<evidence type="ECO:0000313" key="2">
    <source>
        <dbReference type="EMBL" id="KWW22565.1"/>
    </source>
</evidence>
<reference evidence="2 3" key="1">
    <citation type="submission" date="2015-11" db="EMBL/GenBank/DDBJ databases">
        <title>Genome Sequence of Bacillus simplex strain VanAntwerpen2.</title>
        <authorList>
            <person name="Couger M.B."/>
        </authorList>
    </citation>
    <scope>NUCLEOTIDE SEQUENCE [LARGE SCALE GENOMIC DNA]</scope>
    <source>
        <strain evidence="2 3">VanAntwerpen02</strain>
    </source>
</reference>
<dbReference type="InterPro" id="IPR024485">
    <property type="entry name" value="DUF2680"/>
</dbReference>
<evidence type="ECO:0000313" key="3">
    <source>
        <dbReference type="Proteomes" id="UP000064189"/>
    </source>
</evidence>
<proteinExistence type="predicted"/>
<evidence type="ECO:0000256" key="1">
    <source>
        <dbReference type="SAM" id="SignalP"/>
    </source>
</evidence>
<feature type="signal peptide" evidence="1">
    <location>
        <begin position="1"/>
        <end position="23"/>
    </location>
</feature>
<dbReference type="Pfam" id="PF10925">
    <property type="entry name" value="DUF2680"/>
    <property type="match status" value="1"/>
</dbReference>
<sequence length="106" mass="12414">MKKFLVICLTACSLFLVNLDHPAAQDTHANPERVQFTEAQKTELAKIQKRILADKKELIGKYVEYGALSKEEGDKMLSHFEKHYKMMEEHNFQIPPHRPHSRNMHK</sequence>
<evidence type="ECO:0008006" key="4">
    <source>
        <dbReference type="Google" id="ProtNLM"/>
    </source>
</evidence>